<dbReference type="PROSITE" id="PS50119">
    <property type="entry name" value="ZF_BBOX"/>
    <property type="match status" value="1"/>
</dbReference>
<dbReference type="CDD" id="cd19756">
    <property type="entry name" value="Bbox2"/>
    <property type="match status" value="1"/>
</dbReference>
<dbReference type="HOGENOM" id="CLU_007742_5_1_1"/>
<proteinExistence type="predicted"/>
<dbReference type="Gene3D" id="2.120.10.30">
    <property type="entry name" value="TolB, C-terminal domain"/>
    <property type="match status" value="1"/>
</dbReference>
<dbReference type="PANTHER" id="PTHR24104:SF50">
    <property type="entry name" value="SMP-30_GLUCONOLACTONASE_LRE-LIKE REGION DOMAIN-CONTAINING PROTEIN"/>
    <property type="match status" value="1"/>
</dbReference>
<sequence>MDPRRSAQDVARCDHCKENIAKTYYDICHVSLCNPCIGDHISDGYHKHVIVPFKERKSTLKFPICKIHSKETCKLQCKSCNLFLCVICSASHEHKESDFIVLEDTCKTKKGGIKKDAEEIEKVLAPTYEEIRNELISQIANLHVNGDYEKITTVISDQGEKWHREVDRVINKMKNEIIEIKEKHRAILEKHLNEIKQIESLIVGNLSTLKELEESNDVSEIVDYRPRIKEFRKLPAKVHVPLPSFSPKPINGEQFYEMLGFLKPFVSTTDENGYKIKSPEVSPRKLLDIPEIINTFNTGYKLRSISFYNEEEIWTSAQTGDITCFSADGKCMKTITTKSEKILSDIAVTRDGDLLYCDFSVKTLNKIKDGKIEKLIKLLGWTPTNLCVTFTDDFLVSLYNDDNTQSKVVRYSGSTEKQSIQFDDEGKPLYSGNNKIKYIAENRNHDICVADWEACAVVVVNQDGKFRWRYTGHPSGAKKNYFIPRGITTNGQSQILTADHCNHCVHILDQDGQFLQYIEDVKGPYGVCVDNQDNLYVAEWNGNVKVFRYLK</sequence>
<feature type="domain" description="B box-type" evidence="2">
    <location>
        <begin position="60"/>
        <end position="102"/>
    </location>
</feature>
<dbReference type="PANTHER" id="PTHR24104">
    <property type="entry name" value="E3 UBIQUITIN-PROTEIN LIGASE NHLRC1-RELATED"/>
    <property type="match status" value="1"/>
</dbReference>
<reference evidence="3" key="1">
    <citation type="journal article" date="2012" name="Nature">
        <title>The oyster genome reveals stress adaptation and complexity of shell formation.</title>
        <authorList>
            <person name="Zhang G."/>
            <person name="Fang X."/>
            <person name="Guo X."/>
            <person name="Li L."/>
            <person name="Luo R."/>
            <person name="Xu F."/>
            <person name="Yang P."/>
            <person name="Zhang L."/>
            <person name="Wang X."/>
            <person name="Qi H."/>
            <person name="Xiong Z."/>
            <person name="Que H."/>
            <person name="Xie Y."/>
            <person name="Holland P.W."/>
            <person name="Paps J."/>
            <person name="Zhu Y."/>
            <person name="Wu F."/>
            <person name="Chen Y."/>
            <person name="Wang J."/>
            <person name="Peng C."/>
            <person name="Meng J."/>
            <person name="Yang L."/>
            <person name="Liu J."/>
            <person name="Wen B."/>
            <person name="Zhang N."/>
            <person name="Huang Z."/>
            <person name="Zhu Q."/>
            <person name="Feng Y."/>
            <person name="Mount A."/>
            <person name="Hedgecock D."/>
            <person name="Xu Z."/>
            <person name="Liu Y."/>
            <person name="Domazet-Loso T."/>
            <person name="Du Y."/>
            <person name="Sun X."/>
            <person name="Zhang S."/>
            <person name="Liu B."/>
            <person name="Cheng P."/>
            <person name="Jiang X."/>
            <person name="Li J."/>
            <person name="Fan D."/>
            <person name="Wang W."/>
            <person name="Fu W."/>
            <person name="Wang T."/>
            <person name="Wang B."/>
            <person name="Zhang J."/>
            <person name="Peng Z."/>
            <person name="Li Y."/>
            <person name="Li N."/>
            <person name="Wang J."/>
            <person name="Chen M."/>
            <person name="He Y."/>
            <person name="Tan F."/>
            <person name="Song X."/>
            <person name="Zheng Q."/>
            <person name="Huang R."/>
            <person name="Yang H."/>
            <person name="Du X."/>
            <person name="Chen L."/>
            <person name="Yang M."/>
            <person name="Gaffney P.M."/>
            <person name="Wang S."/>
            <person name="Luo L."/>
            <person name="She Z."/>
            <person name="Ming Y."/>
            <person name="Huang W."/>
            <person name="Zhang S."/>
            <person name="Huang B."/>
            <person name="Zhang Y."/>
            <person name="Qu T."/>
            <person name="Ni P."/>
            <person name="Miao G."/>
            <person name="Wang J."/>
            <person name="Wang Q."/>
            <person name="Steinberg C.E."/>
            <person name="Wang H."/>
            <person name="Li N."/>
            <person name="Qian L."/>
            <person name="Zhang G."/>
            <person name="Li Y."/>
            <person name="Yang H."/>
            <person name="Liu X."/>
            <person name="Wang J."/>
            <person name="Yin Y."/>
            <person name="Wang J."/>
        </authorList>
    </citation>
    <scope>NUCLEOTIDE SEQUENCE [LARGE SCALE GENOMIC DNA]</scope>
    <source>
        <strain evidence="3">05x7-T-G4-1.051#20</strain>
    </source>
</reference>
<dbReference type="Gene3D" id="3.30.160.60">
    <property type="entry name" value="Classic Zinc Finger"/>
    <property type="match status" value="1"/>
</dbReference>
<evidence type="ECO:0000259" key="2">
    <source>
        <dbReference type="PROSITE" id="PS50119"/>
    </source>
</evidence>
<dbReference type="InterPro" id="IPR001258">
    <property type="entry name" value="NHL_repeat"/>
</dbReference>
<dbReference type="GO" id="GO:0008270">
    <property type="term" value="F:zinc ion binding"/>
    <property type="evidence" value="ECO:0007669"/>
    <property type="project" value="InterPro"/>
</dbReference>
<accession>K1QGK0</accession>
<gene>
    <name evidence="3" type="ORF">CGI_10005583</name>
</gene>
<dbReference type="SUPFAM" id="SSF63829">
    <property type="entry name" value="Calcium-dependent phosphotriesterase"/>
    <property type="match status" value="1"/>
</dbReference>
<dbReference type="GO" id="GO:0061630">
    <property type="term" value="F:ubiquitin protein ligase activity"/>
    <property type="evidence" value="ECO:0007669"/>
    <property type="project" value="TreeGrafter"/>
</dbReference>
<dbReference type="InParanoid" id="K1QGK0"/>
<organism evidence="3">
    <name type="scientific">Magallana gigas</name>
    <name type="common">Pacific oyster</name>
    <name type="synonym">Crassostrea gigas</name>
    <dbReference type="NCBI Taxonomy" id="29159"/>
    <lineage>
        <taxon>Eukaryota</taxon>
        <taxon>Metazoa</taxon>
        <taxon>Spiralia</taxon>
        <taxon>Lophotrochozoa</taxon>
        <taxon>Mollusca</taxon>
        <taxon>Bivalvia</taxon>
        <taxon>Autobranchia</taxon>
        <taxon>Pteriomorphia</taxon>
        <taxon>Ostreida</taxon>
        <taxon>Ostreoidea</taxon>
        <taxon>Ostreidae</taxon>
        <taxon>Magallana</taxon>
    </lineage>
</organism>
<dbReference type="GO" id="GO:0043161">
    <property type="term" value="P:proteasome-mediated ubiquitin-dependent protein catabolic process"/>
    <property type="evidence" value="ECO:0007669"/>
    <property type="project" value="TreeGrafter"/>
</dbReference>
<keyword evidence="1" id="KW-0677">Repeat</keyword>
<dbReference type="SUPFAM" id="SSF57845">
    <property type="entry name" value="B-box zinc-binding domain"/>
    <property type="match status" value="1"/>
</dbReference>
<evidence type="ECO:0000256" key="1">
    <source>
        <dbReference type="ARBA" id="ARBA00022737"/>
    </source>
</evidence>
<dbReference type="AlphaFoldDB" id="K1QGK0"/>
<evidence type="ECO:0000313" key="3">
    <source>
        <dbReference type="EMBL" id="EKC20711.1"/>
    </source>
</evidence>
<dbReference type="GO" id="GO:0000209">
    <property type="term" value="P:protein polyubiquitination"/>
    <property type="evidence" value="ECO:0007669"/>
    <property type="project" value="TreeGrafter"/>
</dbReference>
<dbReference type="EMBL" id="JH816580">
    <property type="protein sequence ID" value="EKC20711.1"/>
    <property type="molecule type" value="Genomic_DNA"/>
</dbReference>
<name>K1QGK0_MAGGI</name>
<protein>
    <submittedName>
        <fullName evidence="3">Tripartite motif-containing protein 3</fullName>
    </submittedName>
</protein>
<dbReference type="PROSITE" id="PS51125">
    <property type="entry name" value="NHL"/>
    <property type="match status" value="1"/>
</dbReference>
<dbReference type="InterPro" id="IPR000315">
    <property type="entry name" value="Znf_B-box"/>
</dbReference>
<dbReference type="InterPro" id="IPR011042">
    <property type="entry name" value="6-blade_b-propeller_TolB-like"/>
</dbReference>
<dbReference type="InterPro" id="IPR050952">
    <property type="entry name" value="TRIM-NHL_E3_ligases"/>
</dbReference>